<keyword evidence="2" id="KW-0732">Signal</keyword>
<evidence type="ECO:0000256" key="1">
    <source>
        <dbReference type="SAM" id="MobiDB-lite"/>
    </source>
</evidence>
<sequence>MLSQLLALLAVWLFVGWTSVASGHGAFVSMPRPSEAHRRRQSCLQREARAPAMLSRLGPPPPSVRTSVRPPPSAPHADTNGHRCTTALSFPIHLFPPPSSLLPAHSVIRHTLSRRLFTGNFRVRFRFQFQFRFCFFAFGFVFAATFGPPAVANAVGGRCECAAEAC</sequence>
<name>A0A448XAI1_9PLAT</name>
<evidence type="ECO:0000256" key="2">
    <source>
        <dbReference type="SAM" id="SignalP"/>
    </source>
</evidence>
<feature type="chain" id="PRO_5019272611" description="Secreted protein" evidence="2">
    <location>
        <begin position="24"/>
        <end position="166"/>
    </location>
</feature>
<organism evidence="3 4">
    <name type="scientific">Protopolystoma xenopodis</name>
    <dbReference type="NCBI Taxonomy" id="117903"/>
    <lineage>
        <taxon>Eukaryota</taxon>
        <taxon>Metazoa</taxon>
        <taxon>Spiralia</taxon>
        <taxon>Lophotrochozoa</taxon>
        <taxon>Platyhelminthes</taxon>
        <taxon>Monogenea</taxon>
        <taxon>Polyopisthocotylea</taxon>
        <taxon>Polystomatidea</taxon>
        <taxon>Polystomatidae</taxon>
        <taxon>Protopolystoma</taxon>
    </lineage>
</organism>
<keyword evidence="4" id="KW-1185">Reference proteome</keyword>
<reference evidence="3" key="1">
    <citation type="submission" date="2018-11" db="EMBL/GenBank/DDBJ databases">
        <authorList>
            <consortium name="Pathogen Informatics"/>
        </authorList>
    </citation>
    <scope>NUCLEOTIDE SEQUENCE</scope>
</reference>
<protein>
    <recommendedName>
        <fullName evidence="5">Secreted protein</fullName>
    </recommendedName>
</protein>
<dbReference type="AlphaFoldDB" id="A0A448XAI1"/>
<evidence type="ECO:0000313" key="3">
    <source>
        <dbReference type="EMBL" id="VEL32168.1"/>
    </source>
</evidence>
<gene>
    <name evidence="3" type="ORF">PXEA_LOCUS25608</name>
</gene>
<accession>A0A448XAI1</accession>
<evidence type="ECO:0008006" key="5">
    <source>
        <dbReference type="Google" id="ProtNLM"/>
    </source>
</evidence>
<feature type="signal peptide" evidence="2">
    <location>
        <begin position="1"/>
        <end position="23"/>
    </location>
</feature>
<evidence type="ECO:0000313" key="4">
    <source>
        <dbReference type="Proteomes" id="UP000784294"/>
    </source>
</evidence>
<comment type="caution">
    <text evidence="3">The sequence shown here is derived from an EMBL/GenBank/DDBJ whole genome shotgun (WGS) entry which is preliminary data.</text>
</comment>
<dbReference type="EMBL" id="CAAALY010131025">
    <property type="protein sequence ID" value="VEL32168.1"/>
    <property type="molecule type" value="Genomic_DNA"/>
</dbReference>
<proteinExistence type="predicted"/>
<feature type="compositionally biased region" description="Pro residues" evidence="1">
    <location>
        <begin position="58"/>
        <end position="74"/>
    </location>
</feature>
<feature type="region of interest" description="Disordered" evidence="1">
    <location>
        <begin position="53"/>
        <end position="80"/>
    </location>
</feature>
<dbReference type="Proteomes" id="UP000784294">
    <property type="component" value="Unassembled WGS sequence"/>
</dbReference>